<proteinExistence type="predicted"/>
<feature type="compositionally biased region" description="Low complexity" evidence="5">
    <location>
        <begin position="227"/>
        <end position="236"/>
    </location>
</feature>
<feature type="compositionally biased region" description="Low complexity" evidence="5">
    <location>
        <begin position="107"/>
        <end position="119"/>
    </location>
</feature>
<evidence type="ECO:0000256" key="4">
    <source>
        <dbReference type="ARBA" id="ARBA00023136"/>
    </source>
</evidence>
<keyword evidence="3" id="KW-1133">Transmembrane helix</keyword>
<evidence type="ECO:0000313" key="7">
    <source>
        <dbReference type="EMBL" id="PWK58163.1"/>
    </source>
</evidence>
<keyword evidence="4" id="KW-0472">Membrane</keyword>
<organism evidence="7 8">
    <name type="scientific">Roseicyclus mahoneyensis</name>
    <dbReference type="NCBI Taxonomy" id="164332"/>
    <lineage>
        <taxon>Bacteria</taxon>
        <taxon>Pseudomonadati</taxon>
        <taxon>Pseudomonadota</taxon>
        <taxon>Alphaproteobacteria</taxon>
        <taxon>Rhodobacterales</taxon>
        <taxon>Roseobacteraceae</taxon>
        <taxon>Roseicyclus</taxon>
    </lineage>
</organism>
<gene>
    <name evidence="7" type="ORF">C7455_110104</name>
</gene>
<dbReference type="GO" id="GO:0055085">
    <property type="term" value="P:transmembrane transport"/>
    <property type="evidence" value="ECO:0007669"/>
    <property type="project" value="InterPro"/>
</dbReference>
<comment type="subcellular location">
    <subcellularLocation>
        <location evidence="1">Membrane</location>
        <topology evidence="1">Single-pass membrane protein</topology>
    </subcellularLocation>
</comment>
<dbReference type="RefSeq" id="WP_146200034.1">
    <property type="nucleotide sequence ID" value="NZ_QGGW01000010.1"/>
</dbReference>
<reference evidence="7 8" key="1">
    <citation type="submission" date="2018-05" db="EMBL/GenBank/DDBJ databases">
        <title>Genomic Encyclopedia of Type Strains, Phase IV (KMG-IV): sequencing the most valuable type-strain genomes for metagenomic binning, comparative biology and taxonomic classification.</title>
        <authorList>
            <person name="Goeker M."/>
        </authorList>
    </citation>
    <scope>NUCLEOTIDE SEQUENCE [LARGE SCALE GENOMIC DNA]</scope>
    <source>
        <strain evidence="7 8">DSM 16097</strain>
    </source>
</reference>
<dbReference type="PROSITE" id="PS52015">
    <property type="entry name" value="TONB_CTD"/>
    <property type="match status" value="1"/>
</dbReference>
<dbReference type="Proteomes" id="UP000245708">
    <property type="component" value="Unassembled WGS sequence"/>
</dbReference>
<dbReference type="Pfam" id="PF13103">
    <property type="entry name" value="TonB_2"/>
    <property type="match status" value="1"/>
</dbReference>
<feature type="region of interest" description="Disordered" evidence="5">
    <location>
        <begin position="297"/>
        <end position="318"/>
    </location>
</feature>
<keyword evidence="8" id="KW-1185">Reference proteome</keyword>
<evidence type="ECO:0000259" key="6">
    <source>
        <dbReference type="PROSITE" id="PS52015"/>
    </source>
</evidence>
<dbReference type="EMBL" id="QGGW01000010">
    <property type="protein sequence ID" value="PWK58163.1"/>
    <property type="molecule type" value="Genomic_DNA"/>
</dbReference>
<dbReference type="OrthoDB" id="7930032at2"/>
<dbReference type="InterPro" id="IPR006260">
    <property type="entry name" value="TonB/TolA_C"/>
</dbReference>
<evidence type="ECO:0000256" key="5">
    <source>
        <dbReference type="SAM" id="MobiDB-lite"/>
    </source>
</evidence>
<comment type="caution">
    <text evidence="7">The sequence shown here is derived from an EMBL/GenBank/DDBJ whole genome shotgun (WGS) entry which is preliminary data.</text>
</comment>
<sequence length="318" mass="31785">MTRSGRAGAGVALVVSVGLHAGGLIALAPAPPPTLAGGPPQLAMIGNGFEDAVADRVTGTTDPVRTDPVVPVTAEVAPTPSRETLQAVAAAASAAAVVLPTPQPAETAVTAPTRSSTPTATPPSTPAVQAIVPIIPAAPTLSTQATAAAPTETVLARDAPVTQTPTVDTPRPQPRADRPAPQPPTSTPPRQTSPAPQGEAAETRRAGDTGGAPQGNAPRTQAGAGGQAASDGRAAAEYPQHVNRHLARLNRPDARFDGAAIIAFTIAPDGGLAAVSVAQSSGQPEFDRLAIAHVQRGAPFPAPPEGAQRSYNVTVRGR</sequence>
<dbReference type="GO" id="GO:0016020">
    <property type="term" value="C:membrane"/>
    <property type="evidence" value="ECO:0007669"/>
    <property type="project" value="UniProtKB-SubCell"/>
</dbReference>
<evidence type="ECO:0000256" key="3">
    <source>
        <dbReference type="ARBA" id="ARBA00022989"/>
    </source>
</evidence>
<protein>
    <submittedName>
        <fullName evidence="7">Outer membrane transport energization protein TonB</fullName>
    </submittedName>
</protein>
<keyword evidence="2" id="KW-0812">Transmembrane</keyword>
<evidence type="ECO:0000256" key="1">
    <source>
        <dbReference type="ARBA" id="ARBA00004167"/>
    </source>
</evidence>
<dbReference type="NCBIfam" id="TIGR01352">
    <property type="entry name" value="tonB_Cterm"/>
    <property type="match status" value="1"/>
</dbReference>
<accession>A0A316GC40</accession>
<feature type="region of interest" description="Disordered" evidence="5">
    <location>
        <begin position="154"/>
        <end position="239"/>
    </location>
</feature>
<feature type="compositionally biased region" description="Low complexity" evidence="5">
    <location>
        <begin position="188"/>
        <end position="197"/>
    </location>
</feature>
<dbReference type="AlphaFoldDB" id="A0A316GC40"/>
<dbReference type="SUPFAM" id="SSF74653">
    <property type="entry name" value="TolA/TonB C-terminal domain"/>
    <property type="match status" value="1"/>
</dbReference>
<evidence type="ECO:0000313" key="8">
    <source>
        <dbReference type="Proteomes" id="UP000245708"/>
    </source>
</evidence>
<dbReference type="InterPro" id="IPR037682">
    <property type="entry name" value="TonB_C"/>
</dbReference>
<evidence type="ECO:0000256" key="2">
    <source>
        <dbReference type="ARBA" id="ARBA00022692"/>
    </source>
</evidence>
<name>A0A316GC40_9RHOB</name>
<feature type="compositionally biased region" description="Polar residues" evidence="5">
    <location>
        <begin position="309"/>
        <end position="318"/>
    </location>
</feature>
<feature type="domain" description="TonB C-terminal" evidence="6">
    <location>
        <begin position="232"/>
        <end position="318"/>
    </location>
</feature>
<feature type="region of interest" description="Disordered" evidence="5">
    <location>
        <begin position="105"/>
        <end position="125"/>
    </location>
</feature>
<dbReference type="Gene3D" id="3.30.1150.10">
    <property type="match status" value="1"/>
</dbReference>